<keyword evidence="5 6" id="KW-0413">Isomerase</keyword>
<evidence type="ECO:0000256" key="4">
    <source>
        <dbReference type="ARBA" id="ARBA00019595"/>
    </source>
</evidence>
<evidence type="ECO:0000256" key="1">
    <source>
        <dbReference type="ARBA" id="ARBA00001298"/>
    </source>
</evidence>
<protein>
    <recommendedName>
        <fullName evidence="4 5">dTDP-4-dehydrorhamnose 3,5-epimerase</fullName>
        <ecNumber evidence="3 5">5.1.3.13</ecNumber>
    </recommendedName>
    <alternativeName>
        <fullName evidence="5">Thymidine diphospho-4-keto-rhamnose 3,5-epimerase</fullName>
    </alternativeName>
</protein>
<dbReference type="NCBIfam" id="TIGR01221">
    <property type="entry name" value="rmlC"/>
    <property type="match status" value="1"/>
</dbReference>
<comment type="subunit">
    <text evidence="5">Homodimer.</text>
</comment>
<evidence type="ECO:0000256" key="5">
    <source>
        <dbReference type="RuleBase" id="RU364069"/>
    </source>
</evidence>
<dbReference type="Gene3D" id="2.60.120.10">
    <property type="entry name" value="Jelly Rolls"/>
    <property type="match status" value="1"/>
</dbReference>
<comment type="catalytic activity">
    <reaction evidence="1 5">
        <text>dTDP-4-dehydro-6-deoxy-alpha-D-glucose = dTDP-4-dehydro-beta-L-rhamnose</text>
        <dbReference type="Rhea" id="RHEA:16969"/>
        <dbReference type="ChEBI" id="CHEBI:57649"/>
        <dbReference type="ChEBI" id="CHEBI:62830"/>
        <dbReference type="EC" id="5.1.3.13"/>
    </reaction>
</comment>
<dbReference type="Proteomes" id="UP001596456">
    <property type="component" value="Unassembled WGS sequence"/>
</dbReference>
<evidence type="ECO:0000256" key="3">
    <source>
        <dbReference type="ARBA" id="ARBA00012098"/>
    </source>
</evidence>
<dbReference type="GO" id="GO:0008830">
    <property type="term" value="F:dTDP-4-dehydrorhamnose 3,5-epimerase activity"/>
    <property type="evidence" value="ECO:0007669"/>
    <property type="project" value="UniProtKB-EC"/>
</dbReference>
<dbReference type="EMBL" id="JBHTCM010000025">
    <property type="protein sequence ID" value="MFC7334991.1"/>
    <property type="molecule type" value="Genomic_DNA"/>
</dbReference>
<dbReference type="PANTHER" id="PTHR21047">
    <property type="entry name" value="DTDP-6-DEOXY-D-GLUCOSE-3,5 EPIMERASE"/>
    <property type="match status" value="1"/>
</dbReference>
<dbReference type="CDD" id="cd00438">
    <property type="entry name" value="cupin_RmlC"/>
    <property type="match status" value="1"/>
</dbReference>
<evidence type="ECO:0000313" key="6">
    <source>
        <dbReference type="EMBL" id="MFC7334991.1"/>
    </source>
</evidence>
<keyword evidence="7" id="KW-1185">Reference proteome</keyword>
<comment type="caution">
    <text evidence="6">The sequence shown here is derived from an EMBL/GenBank/DDBJ whole genome shotgun (WGS) entry which is preliminary data.</text>
</comment>
<dbReference type="PANTHER" id="PTHR21047:SF2">
    <property type="entry name" value="THYMIDINE DIPHOSPHO-4-KETO-RHAMNOSE 3,5-EPIMERASE"/>
    <property type="match status" value="1"/>
</dbReference>
<dbReference type="SUPFAM" id="SSF51182">
    <property type="entry name" value="RmlC-like cupins"/>
    <property type="match status" value="1"/>
</dbReference>
<proteinExistence type="inferred from homology"/>
<comment type="pathway">
    <text evidence="5">Carbohydrate biosynthesis; dTDP-L-rhamnose biosynthesis.</text>
</comment>
<dbReference type="EC" id="5.1.3.13" evidence="3 5"/>
<accession>A0ABW2L0C6</accession>
<comment type="function">
    <text evidence="2 5">Catalyzes the epimerization of the C3' and C5'positions of dTDP-6-deoxy-D-xylo-4-hexulose, forming dTDP-6-deoxy-L-lyxo-4-hexulose.</text>
</comment>
<gene>
    <name evidence="6" type="primary">rfbC</name>
    <name evidence="6" type="ORF">ACFQPS_17630</name>
</gene>
<evidence type="ECO:0000256" key="2">
    <source>
        <dbReference type="ARBA" id="ARBA00001997"/>
    </source>
</evidence>
<dbReference type="InterPro" id="IPR000888">
    <property type="entry name" value="RmlC-like"/>
</dbReference>
<dbReference type="Pfam" id="PF00908">
    <property type="entry name" value="dTDP_sugar_isom"/>
    <property type="match status" value="1"/>
</dbReference>
<sequence>MRFSGTTIPGVTVVDLEPVRDRRGHFARSFCADSFAEQGLPTDFPQHSLSFNAVAGTVRGLHFQLPPHGEPKLIRCTRGAIFDVAVDLRPESPTWRQWVGVELSAANGRALYIPPGLAHGFQTLADETEVLYLMGARYVPEAARGYRWNDPAFAIDWPRPVSVISERDISYPDFAGG</sequence>
<organism evidence="6 7">
    <name type="scientific">Rhodocista pekingensis</name>
    <dbReference type="NCBI Taxonomy" id="201185"/>
    <lineage>
        <taxon>Bacteria</taxon>
        <taxon>Pseudomonadati</taxon>
        <taxon>Pseudomonadota</taxon>
        <taxon>Alphaproteobacteria</taxon>
        <taxon>Rhodospirillales</taxon>
        <taxon>Azospirillaceae</taxon>
        <taxon>Rhodocista</taxon>
    </lineage>
</organism>
<name>A0ABW2L0C6_9PROT</name>
<evidence type="ECO:0000313" key="7">
    <source>
        <dbReference type="Proteomes" id="UP001596456"/>
    </source>
</evidence>
<dbReference type="InterPro" id="IPR011051">
    <property type="entry name" value="RmlC_Cupin_sf"/>
</dbReference>
<dbReference type="RefSeq" id="WP_377360530.1">
    <property type="nucleotide sequence ID" value="NZ_JBHTCM010000025.1"/>
</dbReference>
<comment type="similarity">
    <text evidence="5">Belongs to the dTDP-4-dehydrorhamnose 3,5-epimerase family.</text>
</comment>
<dbReference type="InterPro" id="IPR014710">
    <property type="entry name" value="RmlC-like_jellyroll"/>
</dbReference>
<reference evidence="7" key="1">
    <citation type="journal article" date="2019" name="Int. J. Syst. Evol. Microbiol.">
        <title>The Global Catalogue of Microorganisms (GCM) 10K type strain sequencing project: providing services to taxonomists for standard genome sequencing and annotation.</title>
        <authorList>
            <consortium name="The Broad Institute Genomics Platform"/>
            <consortium name="The Broad Institute Genome Sequencing Center for Infectious Disease"/>
            <person name="Wu L."/>
            <person name="Ma J."/>
        </authorList>
    </citation>
    <scope>NUCLEOTIDE SEQUENCE [LARGE SCALE GENOMIC DNA]</scope>
    <source>
        <strain evidence="7">CGMCC 1.16275</strain>
    </source>
</reference>